<evidence type="ECO:0000256" key="1">
    <source>
        <dbReference type="SAM" id="MobiDB-lite"/>
    </source>
</evidence>
<name>A0A7R9GVQ2_TIMPO</name>
<dbReference type="AlphaFoldDB" id="A0A7R9GVQ2"/>
<sequence length="147" mass="16380">MYRLRGLYFLKRYSPDQCGEQVELEEVNPHLRGGRVENHLGKTTPSSPDRDSNLDLPVLSSRAQHDKRVSQLRHRGGITLSTPDRDSNLNLPVIGSQVYYESSLSDHAANEVVLRSAYAARAGQSLRSALLNPSRQVTNHDTVPCVC</sequence>
<feature type="region of interest" description="Disordered" evidence="1">
    <location>
        <begin position="29"/>
        <end position="71"/>
    </location>
</feature>
<evidence type="ECO:0000313" key="2">
    <source>
        <dbReference type="EMBL" id="CAD7398542.1"/>
    </source>
</evidence>
<proteinExistence type="predicted"/>
<protein>
    <submittedName>
        <fullName evidence="2">Uncharacterized protein</fullName>
    </submittedName>
</protein>
<organism evidence="2">
    <name type="scientific">Timema poppense</name>
    <name type="common">Walking stick</name>
    <dbReference type="NCBI Taxonomy" id="170557"/>
    <lineage>
        <taxon>Eukaryota</taxon>
        <taxon>Metazoa</taxon>
        <taxon>Ecdysozoa</taxon>
        <taxon>Arthropoda</taxon>
        <taxon>Hexapoda</taxon>
        <taxon>Insecta</taxon>
        <taxon>Pterygota</taxon>
        <taxon>Neoptera</taxon>
        <taxon>Polyneoptera</taxon>
        <taxon>Phasmatodea</taxon>
        <taxon>Timematodea</taxon>
        <taxon>Timematoidea</taxon>
        <taxon>Timematidae</taxon>
        <taxon>Timema</taxon>
    </lineage>
</organism>
<dbReference type="EMBL" id="OD000634">
    <property type="protein sequence ID" value="CAD7398542.1"/>
    <property type="molecule type" value="Genomic_DNA"/>
</dbReference>
<reference evidence="2" key="1">
    <citation type="submission" date="2020-11" db="EMBL/GenBank/DDBJ databases">
        <authorList>
            <person name="Tran Van P."/>
        </authorList>
    </citation>
    <scope>NUCLEOTIDE SEQUENCE</scope>
</reference>
<accession>A0A7R9GVQ2</accession>
<gene>
    <name evidence="2" type="ORF">TPSB3V08_LOCUS1757</name>
</gene>